<feature type="domain" description="Phage tail protein C-terminal" evidence="1">
    <location>
        <begin position="304"/>
        <end position="436"/>
    </location>
</feature>
<proteinExistence type="predicted"/>
<dbReference type="KEGG" id="izh:FEM41_19800"/>
<reference evidence="2 3" key="1">
    <citation type="submission" date="2019-05" db="EMBL/GenBank/DDBJ databases">
        <title>Complete genome sequence of Izhakiella calystegiae KSNA2, an endophyte isolated from beach morning glory (Calystegia soldanella).</title>
        <authorList>
            <person name="Jiang L."/>
            <person name="Jeong J.C."/>
            <person name="Kim C.Y."/>
            <person name="Kim D.H."/>
            <person name="Kim S.W."/>
            <person name="Lee j."/>
        </authorList>
    </citation>
    <scope>NUCLEOTIDE SEQUENCE [LARGE SCALE GENOMIC DNA]</scope>
    <source>
        <strain evidence="2 3">KSNA2</strain>
    </source>
</reference>
<organism evidence="2 3">
    <name type="scientific">Jejubacter calystegiae</name>
    <dbReference type="NCBI Taxonomy" id="2579935"/>
    <lineage>
        <taxon>Bacteria</taxon>
        <taxon>Pseudomonadati</taxon>
        <taxon>Pseudomonadota</taxon>
        <taxon>Gammaproteobacteria</taxon>
        <taxon>Enterobacterales</taxon>
        <taxon>Enterobacteriaceae</taxon>
        <taxon>Jejubacter</taxon>
    </lineage>
</organism>
<dbReference type="RefSeq" id="WP_138097890.1">
    <property type="nucleotide sequence ID" value="NZ_CP040428.1"/>
</dbReference>
<evidence type="ECO:0000259" key="1">
    <source>
        <dbReference type="Pfam" id="PF25670"/>
    </source>
</evidence>
<dbReference type="OrthoDB" id="6683604at2"/>
<keyword evidence="3" id="KW-1185">Reference proteome</keyword>
<evidence type="ECO:0000313" key="3">
    <source>
        <dbReference type="Proteomes" id="UP000302163"/>
    </source>
</evidence>
<protein>
    <recommendedName>
        <fullName evidence="1">Phage tail protein C-terminal domain-containing protein</fullName>
    </recommendedName>
</protein>
<dbReference type="EMBL" id="CP040428">
    <property type="protein sequence ID" value="QCT21734.1"/>
    <property type="molecule type" value="Genomic_DNA"/>
</dbReference>
<dbReference type="InterPro" id="IPR058008">
    <property type="entry name" value="Gp26_C"/>
</dbReference>
<dbReference type="AlphaFoldDB" id="A0A4P8YPM9"/>
<evidence type="ECO:0000313" key="2">
    <source>
        <dbReference type="EMBL" id="QCT21734.1"/>
    </source>
</evidence>
<gene>
    <name evidence="2" type="ORF">FEM41_19800</name>
</gene>
<name>A0A4P8YPM9_9ENTR</name>
<dbReference type="Pfam" id="PF25670">
    <property type="entry name" value="Phage_tail_C_2"/>
    <property type="match status" value="1"/>
</dbReference>
<dbReference type="Proteomes" id="UP000302163">
    <property type="component" value="Chromosome"/>
</dbReference>
<sequence length="452" mass="47746">MSMYETGTVSATADATTITGSGTKWADQRNGIGPQCTIAIYGAGTVDLYAIARVDSDTQITVTRPVSRAFSGSAYGVLVAETQSVQYFANMLAAQLGYYQSQMDGWQEIMTGDGSVTITAPDGREVTISSFKKLTDDMVGKAASGVNSDITELKGLTTALSISQGGTGAKTAADARNNLGLGTAAINNTGDTGSNIPKSNQVRAAHAKSQPGLVSNVASDFGSNFNSLSPGDYAIGSAAAVGMSSGPGITGQHWASVSKFGWNHSFLVDWVVDSGLSAVHLGTRFYNGSSGSWSGWTIFYNNRNTTKASDGTLKAASPVVKLFTDGSFDFTDEAEGVTVIRQGIGKYLIEGCQGLNSDAEWGGIDGGFDIPTDRNKQPLLWLDYDVNADGSVLVKTFHRTHPTAPVWARNERDGYTDGDPIDIPSDQYVSVRVGMPLDSIWNQKQQPPEQTS</sequence>
<accession>A0A4P8YPM9</accession>